<evidence type="ECO:0000256" key="2">
    <source>
        <dbReference type="SAM" id="Phobius"/>
    </source>
</evidence>
<dbReference type="AlphaFoldDB" id="A0A0D6R0H1"/>
<organism evidence="3">
    <name type="scientific">Araucaria cunninghamii</name>
    <name type="common">Hoop pine</name>
    <name type="synonym">Moreton Bay pine</name>
    <dbReference type="NCBI Taxonomy" id="56994"/>
    <lineage>
        <taxon>Eukaryota</taxon>
        <taxon>Viridiplantae</taxon>
        <taxon>Streptophyta</taxon>
        <taxon>Embryophyta</taxon>
        <taxon>Tracheophyta</taxon>
        <taxon>Spermatophyta</taxon>
        <taxon>Pinopsida</taxon>
        <taxon>Pinidae</taxon>
        <taxon>Conifers II</taxon>
        <taxon>Araucariales</taxon>
        <taxon>Araucariaceae</taxon>
        <taxon>Araucaria</taxon>
    </lineage>
</organism>
<dbReference type="EMBL" id="GCKF01040610">
    <property type="protein sequence ID" value="JAG95420.1"/>
    <property type="molecule type" value="Transcribed_RNA"/>
</dbReference>
<feature type="transmembrane region" description="Helical" evidence="2">
    <location>
        <begin position="389"/>
        <end position="411"/>
    </location>
</feature>
<feature type="transmembrane region" description="Helical" evidence="2">
    <location>
        <begin position="215"/>
        <end position="235"/>
    </location>
</feature>
<proteinExistence type="inferred from homology"/>
<dbReference type="InterPro" id="IPR036259">
    <property type="entry name" value="MFS_trans_sf"/>
</dbReference>
<feature type="transmembrane region" description="Helical" evidence="2">
    <location>
        <begin position="169"/>
        <end position="187"/>
    </location>
</feature>
<feature type="transmembrane region" description="Helical" evidence="2">
    <location>
        <begin position="334"/>
        <end position="351"/>
    </location>
</feature>
<dbReference type="Pfam" id="PF13347">
    <property type="entry name" value="MFS_2"/>
    <property type="match status" value="1"/>
</dbReference>
<dbReference type="Gene3D" id="1.20.1250.20">
    <property type="entry name" value="MFS general substrate transporter like domains"/>
    <property type="match status" value="1"/>
</dbReference>
<feature type="transmembrane region" description="Helical" evidence="2">
    <location>
        <begin position="423"/>
        <end position="445"/>
    </location>
</feature>
<reference evidence="3" key="1">
    <citation type="submission" date="2015-03" db="EMBL/GenBank/DDBJ databases">
        <title>A transcriptome of Araucaria cunninghamii, an australian fine timber species.</title>
        <authorList>
            <person name="Jing Yi C.J.Y."/>
            <person name="Yin San L.Y.S."/>
            <person name="Abdul Karim S.S."/>
            <person name="Wan Azmi N.N."/>
            <person name="Hercus R.R."/>
            <person name="Croft L.L."/>
        </authorList>
    </citation>
    <scope>NUCLEOTIDE SEQUENCE</scope>
    <source>
        <strain evidence="3">MI0301</strain>
        <tissue evidence="3">Leaf</tissue>
    </source>
</reference>
<dbReference type="GO" id="GO:0005886">
    <property type="term" value="C:plasma membrane"/>
    <property type="evidence" value="ECO:0007669"/>
    <property type="project" value="TreeGrafter"/>
</dbReference>
<feature type="transmembrane region" description="Helical" evidence="2">
    <location>
        <begin position="71"/>
        <end position="94"/>
    </location>
</feature>
<name>A0A0D6R0H1_ARACU</name>
<comment type="similarity">
    <text evidence="1">Belongs to the major facilitator superfamily.</text>
</comment>
<sequence>MGQITDQTCMLQSIVDEVRSRRECNMHNLSTSDAEACCLGVICNGENAVEYDNSEKTVDGPSDKPLHRRSIFCYGIGHMLNDLTSACWFTYLLMFLTEIGLTPRDAATVMLSGQIADAVTTVFVGELIDRFGHFKMWHGGGSVLVAISFSSVFGGCLVCRILGTDSLTVSTIGYSVFAAIFNVGWAATQVSHMAMVNCITANATSRVALTSCRNAFTMVANLALFAIAFSVFKFISGNDSFGIETQYRWIAIVSIIIGSCFVIIFLLGVREPRLQHHELPKTHQRISWFYWFKKVLYYQVALVYLLARLITNVSQALLAFYLIDDLQMAQSSKAVVPAIIYICSFMASIILQELQWTSYRLKAFFTAGAVLWMFSGSILYILPSNMWSYIYFLSVVIGVGNALVMVTAISMESILVGEDLSRCAFVYGSLSFLEKLSCGIVLYVIEDFHTSASTCAESQGLGVCHSLTRTSLALVPGGCALLGVIVTFTMDLNAANVRSSLHEPLLV</sequence>
<feature type="transmembrane region" description="Helical" evidence="2">
    <location>
        <begin position="295"/>
        <end position="322"/>
    </location>
</feature>
<dbReference type="GO" id="GO:0008643">
    <property type="term" value="P:carbohydrate transport"/>
    <property type="evidence" value="ECO:0007669"/>
    <property type="project" value="InterPro"/>
</dbReference>
<dbReference type="FunFam" id="1.20.1250.20:FF:000267">
    <property type="entry name" value="AT3g60070/T2O9_50"/>
    <property type="match status" value="1"/>
</dbReference>
<dbReference type="EMBL" id="GCKF01040611">
    <property type="protein sequence ID" value="JAG95419.1"/>
    <property type="molecule type" value="Transcribed_RNA"/>
</dbReference>
<dbReference type="PANTHER" id="PTHR11328:SF28">
    <property type="entry name" value="MAJOR FACILITATOR SUPERFAMILY DOMAIN-CONTAINING PROTEIN 12"/>
    <property type="match status" value="1"/>
</dbReference>
<evidence type="ECO:0000313" key="3">
    <source>
        <dbReference type="EMBL" id="JAG95420.1"/>
    </source>
</evidence>
<keyword evidence="2" id="KW-0472">Membrane</keyword>
<feature type="transmembrane region" description="Helical" evidence="2">
    <location>
        <begin position="247"/>
        <end position="269"/>
    </location>
</feature>
<evidence type="ECO:0008006" key="4">
    <source>
        <dbReference type="Google" id="ProtNLM"/>
    </source>
</evidence>
<dbReference type="GO" id="GO:0015293">
    <property type="term" value="F:symporter activity"/>
    <property type="evidence" value="ECO:0007669"/>
    <property type="project" value="InterPro"/>
</dbReference>
<feature type="transmembrane region" description="Helical" evidence="2">
    <location>
        <begin position="363"/>
        <end position="383"/>
    </location>
</feature>
<feature type="transmembrane region" description="Helical" evidence="2">
    <location>
        <begin position="106"/>
        <end position="128"/>
    </location>
</feature>
<evidence type="ECO:0000256" key="1">
    <source>
        <dbReference type="ARBA" id="ARBA00008335"/>
    </source>
</evidence>
<dbReference type="InterPro" id="IPR039672">
    <property type="entry name" value="MFS_2"/>
</dbReference>
<accession>A0A0D6R0H1</accession>
<feature type="transmembrane region" description="Helical" evidence="2">
    <location>
        <begin position="140"/>
        <end position="163"/>
    </location>
</feature>
<keyword evidence="2" id="KW-0812">Transmembrane</keyword>
<protein>
    <recommendedName>
        <fullName evidence="4">Major facilitator superfamily (MFS) profile domain-containing protein</fullName>
    </recommendedName>
</protein>
<keyword evidence="2" id="KW-1133">Transmembrane helix</keyword>
<dbReference type="PANTHER" id="PTHR11328">
    <property type="entry name" value="MAJOR FACILITATOR SUPERFAMILY DOMAIN-CONTAINING PROTEIN"/>
    <property type="match status" value="1"/>
</dbReference>
<dbReference type="SUPFAM" id="SSF103473">
    <property type="entry name" value="MFS general substrate transporter"/>
    <property type="match status" value="1"/>
</dbReference>